<organism evidence="1">
    <name type="scientific">marine sediment metagenome</name>
    <dbReference type="NCBI Taxonomy" id="412755"/>
    <lineage>
        <taxon>unclassified sequences</taxon>
        <taxon>metagenomes</taxon>
        <taxon>ecological metagenomes</taxon>
    </lineage>
</organism>
<dbReference type="EMBL" id="LAZR01002353">
    <property type="protein sequence ID" value="KKN31141.1"/>
    <property type="molecule type" value="Genomic_DNA"/>
</dbReference>
<comment type="caution">
    <text evidence="1">The sequence shown here is derived from an EMBL/GenBank/DDBJ whole genome shotgun (WGS) entry which is preliminary data.</text>
</comment>
<proteinExistence type="predicted"/>
<accession>A0A0F9S1X7</accession>
<evidence type="ECO:0000313" key="1">
    <source>
        <dbReference type="EMBL" id="KKN31141.1"/>
    </source>
</evidence>
<sequence>MKKKRILSVVLWLIFIFALSFVGIHADKTWIRHVVAENEVVRKPHGDYEFVDIKVGCECGNQMVIGFPIRPDCSWPVVFTCQECRARYVLSKTRFEDTG</sequence>
<dbReference type="AlphaFoldDB" id="A0A0F9S1X7"/>
<protein>
    <submittedName>
        <fullName evidence="1">Uncharacterized protein</fullName>
    </submittedName>
</protein>
<name>A0A0F9S1X7_9ZZZZ</name>
<reference evidence="1" key="1">
    <citation type="journal article" date="2015" name="Nature">
        <title>Complex archaea that bridge the gap between prokaryotes and eukaryotes.</title>
        <authorList>
            <person name="Spang A."/>
            <person name="Saw J.H."/>
            <person name="Jorgensen S.L."/>
            <person name="Zaremba-Niedzwiedzka K."/>
            <person name="Martijn J."/>
            <person name="Lind A.E."/>
            <person name="van Eijk R."/>
            <person name="Schleper C."/>
            <person name="Guy L."/>
            <person name="Ettema T.J."/>
        </authorList>
    </citation>
    <scope>NUCLEOTIDE SEQUENCE</scope>
</reference>
<gene>
    <name evidence="1" type="ORF">LCGC14_0826860</name>
</gene>